<organism evidence="6">
    <name type="scientific">Oryza barthii</name>
    <dbReference type="NCBI Taxonomy" id="65489"/>
    <lineage>
        <taxon>Eukaryota</taxon>
        <taxon>Viridiplantae</taxon>
        <taxon>Streptophyta</taxon>
        <taxon>Embryophyta</taxon>
        <taxon>Tracheophyta</taxon>
        <taxon>Spermatophyta</taxon>
        <taxon>Magnoliopsida</taxon>
        <taxon>Liliopsida</taxon>
        <taxon>Poales</taxon>
        <taxon>Poaceae</taxon>
        <taxon>BOP clade</taxon>
        <taxon>Oryzoideae</taxon>
        <taxon>Oryzeae</taxon>
        <taxon>Oryzinae</taxon>
        <taxon>Oryza</taxon>
    </lineage>
</organism>
<keyword evidence="7" id="KW-1185">Reference proteome</keyword>
<dbReference type="InterPro" id="IPR011333">
    <property type="entry name" value="SKP1/BTB/POZ_sf"/>
</dbReference>
<dbReference type="UniPathway" id="UPA00143"/>
<comment type="pathway">
    <text evidence="2">Protein modification; protein ubiquitination.</text>
</comment>
<dbReference type="PaxDb" id="65489-OBART07G25710.1"/>
<dbReference type="Gramene" id="OBART07G25710.1">
    <property type="protein sequence ID" value="OBART07G25710.1"/>
    <property type="gene ID" value="OBART07G25710"/>
</dbReference>
<dbReference type="GO" id="GO:0016567">
    <property type="term" value="P:protein ubiquitination"/>
    <property type="evidence" value="ECO:0007669"/>
    <property type="project" value="UniProtKB-UniPathway"/>
</dbReference>
<dbReference type="Gene3D" id="3.30.710.10">
    <property type="entry name" value="Potassium Channel Kv1.1, Chain A"/>
    <property type="match status" value="2"/>
</dbReference>
<reference evidence="6" key="1">
    <citation type="journal article" date="2009" name="Rice">
        <title>De Novo Next Generation Sequencing of Plant Genomes.</title>
        <authorList>
            <person name="Rounsley S."/>
            <person name="Marri P.R."/>
            <person name="Yu Y."/>
            <person name="He R."/>
            <person name="Sisneros N."/>
            <person name="Goicoechea J.L."/>
            <person name="Lee S.J."/>
            <person name="Angelova A."/>
            <person name="Kudrna D."/>
            <person name="Luo M."/>
            <person name="Affourtit J."/>
            <person name="Desany B."/>
            <person name="Knight J."/>
            <person name="Niazi F."/>
            <person name="Egholm M."/>
            <person name="Wing R.A."/>
        </authorList>
    </citation>
    <scope>NUCLEOTIDE SEQUENCE [LARGE SCALE GENOMIC DNA]</scope>
    <source>
        <strain evidence="6">cv. IRGC 105608</strain>
    </source>
</reference>
<comment type="function">
    <text evidence="1">May act as a substrate-specific adapter of an E3 ubiquitin-protein ligase complex (CUL3-RBX1-BTB) which mediates the ubiquitination and subsequent proteasomal degradation of target proteins.</text>
</comment>
<evidence type="ECO:0000313" key="7">
    <source>
        <dbReference type="Proteomes" id="UP000026960"/>
    </source>
</evidence>
<accession>A0A0D3GUR6</accession>
<feature type="region of interest" description="Disordered" evidence="4">
    <location>
        <begin position="231"/>
        <end position="250"/>
    </location>
</feature>
<evidence type="ECO:0000256" key="3">
    <source>
        <dbReference type="ARBA" id="ARBA00022786"/>
    </source>
</evidence>
<dbReference type="eggNOG" id="ENOG502QSA0">
    <property type="taxonomic scope" value="Eukaryota"/>
</dbReference>
<dbReference type="SUPFAM" id="SSF54695">
    <property type="entry name" value="POZ domain"/>
    <property type="match status" value="2"/>
</dbReference>
<evidence type="ECO:0000313" key="6">
    <source>
        <dbReference type="EnsemblPlants" id="OBART07G25710.1"/>
    </source>
</evidence>
<dbReference type="InterPro" id="IPR038920">
    <property type="entry name" value="At3g05675-like"/>
</dbReference>
<dbReference type="AlphaFoldDB" id="A0A0D3GUR6"/>
<evidence type="ECO:0000259" key="5">
    <source>
        <dbReference type="Pfam" id="PF25553"/>
    </source>
</evidence>
<proteinExistence type="predicted"/>
<feature type="domain" description="At3g05675-like ankyrin-like" evidence="5">
    <location>
        <begin position="461"/>
        <end position="668"/>
    </location>
</feature>
<dbReference type="STRING" id="65489.A0A0D3GUR6"/>
<dbReference type="Proteomes" id="UP000026960">
    <property type="component" value="Chromosome 7"/>
</dbReference>
<keyword evidence="3" id="KW-0833">Ubl conjugation pathway</keyword>
<name>A0A0D3GUR6_9ORYZ</name>
<sequence>MSGVRRAAGRPKIGDLATSDVVVRLRTPEGRDEWLYCHSGVLAAGSRYFADRLSDDWPTCQILGSRYCVEVHCQELDLSPHVTALRLLYAAEPCSRFGVRGALGVLQAAAHLACPRVAAACVDYLESAPWDEADEEEILRTIPCLGPQYECVLARLRPIDPAPVAGILLSAFRHATSTRSPPQELKSAAQEQLEYMLTEDDDAPLLAFDDDIVRSQVKDCVAALLSSRRRSSGEPTAAGGRARASQMSGVRRAAGRPKIGDLATSDVVVRLRTPEGRDEWLYCHSGVLAAGSRYFADRLSDDWPTCQILGSRYCVEVHCQELDLSPHVTALRLLYAAEPCSRFGVRGALGVLQAAAHLACPRVAAACVDYLESAPWDEADEEEILRTIPCLGPQYECVLARLRPIDPAPVAGILLSAFRHATSTRSPPQELKSAAQEQLEYMLTEDDDAPLLAFDDDIVRSQVKDCVAALLSRFSGFTSSILMEQGEAPLGHGDAEVQQELHSLVSDISWVCQILSKLEMMKCVVVYWIGVSSDVVEAVNKACGGIGCLKTRLKVIEVSAKVLEAIAFGNIVLPTEKRCDAVNVWIGFARRTKPLVGHPEHDDDDGDAEAPKINLDSEVWQSLESAIVSIVLTLPSNSQADILSDWLQSKHAKYPDLTEAFEVWCYRSKAAKRRLSFLSHANRVS</sequence>
<evidence type="ECO:0000256" key="2">
    <source>
        <dbReference type="ARBA" id="ARBA00004906"/>
    </source>
</evidence>
<evidence type="ECO:0000256" key="1">
    <source>
        <dbReference type="ARBA" id="ARBA00002668"/>
    </source>
</evidence>
<protein>
    <recommendedName>
        <fullName evidence="5">At3g05675-like ankyrin-like domain-containing protein</fullName>
    </recommendedName>
</protein>
<dbReference type="EnsemblPlants" id="OBART07G25710.1">
    <property type="protein sequence ID" value="OBART07G25710.1"/>
    <property type="gene ID" value="OBART07G25710"/>
</dbReference>
<dbReference type="PANTHER" id="PTHR31060">
    <property type="entry name" value="OSJNBA0011J08.25 PROTEIN-RELATED"/>
    <property type="match status" value="1"/>
</dbReference>
<dbReference type="HOGENOM" id="CLU_401926_0_0_1"/>
<reference evidence="6" key="2">
    <citation type="submission" date="2015-03" db="UniProtKB">
        <authorList>
            <consortium name="EnsemblPlants"/>
        </authorList>
    </citation>
    <scope>IDENTIFICATION</scope>
</reference>
<dbReference type="PANTHER" id="PTHR31060:SF30">
    <property type="entry name" value="OS07G0668800 PROTEIN"/>
    <property type="match status" value="1"/>
</dbReference>
<dbReference type="CDD" id="cd18186">
    <property type="entry name" value="BTB_POZ_ZBTB_KLHL-like"/>
    <property type="match status" value="2"/>
</dbReference>
<evidence type="ECO:0000256" key="4">
    <source>
        <dbReference type="SAM" id="MobiDB-lite"/>
    </source>
</evidence>
<dbReference type="Pfam" id="PF25553">
    <property type="entry name" value="BTB-POZ_ANK-like"/>
    <property type="match status" value="1"/>
</dbReference>
<dbReference type="InterPro" id="IPR058039">
    <property type="entry name" value="At3g05675-like_ankyrin"/>
</dbReference>